<name>A0ABD0JBZ7_9CAEN</name>
<feature type="domain" description="C2H2-type" evidence="9">
    <location>
        <begin position="466"/>
        <end position="494"/>
    </location>
</feature>
<keyword evidence="5" id="KW-0862">Zinc</keyword>
<keyword evidence="4 7" id="KW-0863">Zinc-finger</keyword>
<feature type="region of interest" description="Disordered" evidence="8">
    <location>
        <begin position="204"/>
        <end position="301"/>
    </location>
</feature>
<comment type="caution">
    <text evidence="10">The sequence shown here is derived from an EMBL/GenBank/DDBJ whole genome shotgun (WGS) entry which is preliminary data.</text>
</comment>
<reference evidence="10" key="1">
    <citation type="submission" date="2020-09" db="EMBL/GenBank/DDBJ databases">
        <authorList>
            <person name="Won Y."/>
        </authorList>
    </citation>
    <scope>NUCLEOTIDE SEQUENCE</scope>
    <source>
        <strain evidence="10">Wonlab-2016</strain>
        <tissue evidence="10">Foot muscle</tissue>
    </source>
</reference>
<accession>A0ABD0JBZ7</accession>
<evidence type="ECO:0000313" key="10">
    <source>
        <dbReference type="EMBL" id="KAK7469615.1"/>
    </source>
</evidence>
<protein>
    <recommendedName>
        <fullName evidence="9">C2H2-type domain-containing protein</fullName>
    </recommendedName>
</protein>
<dbReference type="GO" id="GO:0008270">
    <property type="term" value="F:zinc ion binding"/>
    <property type="evidence" value="ECO:0007669"/>
    <property type="project" value="UniProtKB-KW"/>
</dbReference>
<dbReference type="EMBL" id="JACVVK020000490">
    <property type="protein sequence ID" value="KAK7471492.1"/>
    <property type="molecule type" value="Genomic_DNA"/>
</dbReference>
<reference evidence="10 12" key="2">
    <citation type="journal article" date="2023" name="Sci. Data">
        <title>Genome assembly of the Korean intertidal mud-creeper Batillaria attramentaria.</title>
        <authorList>
            <person name="Patra A.K."/>
            <person name="Ho P.T."/>
            <person name="Jun S."/>
            <person name="Lee S.J."/>
            <person name="Kim Y."/>
            <person name="Won Y.J."/>
        </authorList>
    </citation>
    <scope>NUCLEOTIDE SEQUENCE [LARGE SCALE GENOMIC DNA]</scope>
    <source>
        <strain evidence="10">Wonlab-2016</strain>
    </source>
</reference>
<feature type="compositionally biased region" description="Basic residues" evidence="8">
    <location>
        <begin position="276"/>
        <end position="285"/>
    </location>
</feature>
<dbReference type="EMBL" id="JACVVK020000510">
    <property type="protein sequence ID" value="KAK7469615.1"/>
    <property type="molecule type" value="Genomic_DNA"/>
</dbReference>
<keyword evidence="12" id="KW-1185">Reference proteome</keyword>
<keyword evidence="2" id="KW-0479">Metal-binding</keyword>
<dbReference type="InterPro" id="IPR036236">
    <property type="entry name" value="Znf_C2H2_sf"/>
</dbReference>
<evidence type="ECO:0000256" key="7">
    <source>
        <dbReference type="PROSITE-ProRule" id="PRU00042"/>
    </source>
</evidence>
<dbReference type="SMART" id="SM00355">
    <property type="entry name" value="ZnF_C2H2"/>
    <property type="match status" value="4"/>
</dbReference>
<sequence length="521" mass="58518">MNAEPEMTWNYGQRIVDLSELAKQMQCQACSLQLDLNRTQSESRFGLASVLVIACPCGVLNNVHTSKGTKSEKGTIVYAVNAQLAACTLEYGLEMGKLKKLLAGLRIPFADDSFSDVLCILDHFTQNVPAFPSGSMGEHQQSCQQSPLTETFTYVSHPHVAPTGSFTDPGFQHHQMLDNLPLQQQACEHVVDRSLVKEERCEEPVSEISQFPGMSWPGTQSETNKSPSICNDSDQEDKSELWYRSDNDSPPTRELRQSQCRQSSTGSKYDRVHADVKKKKTLRKKTPSESPACRPSKSVSGDLMSTVASLDRLVSDVPQPMPKRRKQRQDNTECLLMMHFSLAAKLEHDKTGVDNNMCSADSDEKSDSRNCETGKQGRKVCDVCGMYLSNRSALTRHQRLKHQMGEPLVCPTPGCGKKFARQELLDSHINCIHSDSKPFQCSRCGKQFGCKKYMLDHMARCGRQPYKCDACNMAFRDRAARRDHISKYHEGQQFFTCQCGKVYGWRSSLLKHQKKCCASLQ</sequence>
<proteinExistence type="predicted"/>
<dbReference type="PANTHER" id="PTHR24376:SF216">
    <property type="entry name" value="ZINC FINGER PROTEIN 420-LIKE"/>
    <property type="match status" value="1"/>
</dbReference>
<organism evidence="10 12">
    <name type="scientific">Batillaria attramentaria</name>
    <dbReference type="NCBI Taxonomy" id="370345"/>
    <lineage>
        <taxon>Eukaryota</taxon>
        <taxon>Metazoa</taxon>
        <taxon>Spiralia</taxon>
        <taxon>Lophotrochozoa</taxon>
        <taxon>Mollusca</taxon>
        <taxon>Gastropoda</taxon>
        <taxon>Caenogastropoda</taxon>
        <taxon>Sorbeoconcha</taxon>
        <taxon>Cerithioidea</taxon>
        <taxon>Batillariidae</taxon>
        <taxon>Batillaria</taxon>
    </lineage>
</organism>
<dbReference type="PANTHER" id="PTHR24376">
    <property type="entry name" value="ZINC FINGER PROTEIN"/>
    <property type="match status" value="1"/>
</dbReference>
<dbReference type="SUPFAM" id="SSF57667">
    <property type="entry name" value="beta-beta-alpha zinc fingers"/>
    <property type="match status" value="3"/>
</dbReference>
<gene>
    <name evidence="11" type="ORF">BaRGS_00035831</name>
    <name evidence="10" type="ORF">BaRGS_00036344</name>
</gene>
<evidence type="ECO:0000256" key="8">
    <source>
        <dbReference type="SAM" id="MobiDB-lite"/>
    </source>
</evidence>
<feature type="compositionally biased region" description="Polar residues" evidence="8">
    <location>
        <begin position="217"/>
        <end position="232"/>
    </location>
</feature>
<feature type="compositionally biased region" description="Polar residues" evidence="8">
    <location>
        <begin position="257"/>
        <end position="267"/>
    </location>
</feature>
<dbReference type="InterPro" id="IPR013087">
    <property type="entry name" value="Znf_C2H2_type"/>
</dbReference>
<evidence type="ECO:0000313" key="12">
    <source>
        <dbReference type="Proteomes" id="UP001519460"/>
    </source>
</evidence>
<dbReference type="Gene3D" id="3.30.160.60">
    <property type="entry name" value="Classic Zinc Finger"/>
    <property type="match status" value="2"/>
</dbReference>
<feature type="domain" description="C2H2-type" evidence="9">
    <location>
        <begin position="379"/>
        <end position="407"/>
    </location>
</feature>
<keyword evidence="6" id="KW-0539">Nucleus</keyword>
<dbReference type="AlphaFoldDB" id="A0ABD0JBZ7"/>
<evidence type="ECO:0000313" key="11">
    <source>
        <dbReference type="EMBL" id="KAK7471492.1"/>
    </source>
</evidence>
<keyword evidence="3" id="KW-0677">Repeat</keyword>
<evidence type="ECO:0000256" key="2">
    <source>
        <dbReference type="ARBA" id="ARBA00022723"/>
    </source>
</evidence>
<reference evidence="10" key="3">
    <citation type="submission" date="2023-01" db="EMBL/GenBank/DDBJ databases">
        <authorList>
            <person name="Patra A."/>
        </authorList>
    </citation>
    <scope>NUCLEOTIDE SEQUENCE</scope>
    <source>
        <strain evidence="10">Wonlab-2016</strain>
        <tissue evidence="10">Foot muscle</tissue>
    </source>
</reference>
<evidence type="ECO:0000256" key="6">
    <source>
        <dbReference type="ARBA" id="ARBA00023242"/>
    </source>
</evidence>
<evidence type="ECO:0000259" key="9">
    <source>
        <dbReference type="PROSITE" id="PS50157"/>
    </source>
</evidence>
<dbReference type="PROSITE" id="PS00028">
    <property type="entry name" value="ZINC_FINGER_C2H2_1"/>
    <property type="match status" value="3"/>
</dbReference>
<evidence type="ECO:0000256" key="5">
    <source>
        <dbReference type="ARBA" id="ARBA00022833"/>
    </source>
</evidence>
<feature type="domain" description="C2H2-type" evidence="9">
    <location>
        <begin position="408"/>
        <end position="438"/>
    </location>
</feature>
<dbReference type="GO" id="GO:0005634">
    <property type="term" value="C:nucleus"/>
    <property type="evidence" value="ECO:0007669"/>
    <property type="project" value="UniProtKB-SubCell"/>
</dbReference>
<dbReference type="Proteomes" id="UP001519460">
    <property type="component" value="Unassembled WGS sequence"/>
</dbReference>
<dbReference type="PROSITE" id="PS50157">
    <property type="entry name" value="ZINC_FINGER_C2H2_2"/>
    <property type="match status" value="3"/>
</dbReference>
<evidence type="ECO:0000256" key="1">
    <source>
        <dbReference type="ARBA" id="ARBA00004123"/>
    </source>
</evidence>
<evidence type="ECO:0000256" key="4">
    <source>
        <dbReference type="ARBA" id="ARBA00022771"/>
    </source>
</evidence>
<feature type="compositionally biased region" description="Basic and acidic residues" evidence="8">
    <location>
        <begin position="236"/>
        <end position="256"/>
    </location>
</feature>
<dbReference type="Pfam" id="PF00096">
    <property type="entry name" value="zf-C2H2"/>
    <property type="match status" value="1"/>
</dbReference>
<evidence type="ECO:0000256" key="3">
    <source>
        <dbReference type="ARBA" id="ARBA00022737"/>
    </source>
</evidence>
<comment type="subcellular location">
    <subcellularLocation>
        <location evidence="1">Nucleus</location>
    </subcellularLocation>
</comment>